<evidence type="ECO:0000313" key="6">
    <source>
        <dbReference type="Proteomes" id="UP001596113"/>
    </source>
</evidence>
<gene>
    <name evidence="4" type="primary">mqnA</name>
    <name evidence="5" type="ORF">ACFPOF_13795</name>
</gene>
<comment type="catalytic activity">
    <reaction evidence="4">
        <text>chorismate = 3-[(1-carboxyvinyl)-oxy]benzoate + H2O</text>
        <dbReference type="Rhea" id="RHEA:40051"/>
        <dbReference type="ChEBI" id="CHEBI:15377"/>
        <dbReference type="ChEBI" id="CHEBI:29748"/>
        <dbReference type="ChEBI" id="CHEBI:76981"/>
        <dbReference type="EC" id="4.2.1.151"/>
    </reaction>
</comment>
<protein>
    <recommendedName>
        <fullName evidence="4">Chorismate dehydratase</fullName>
        <ecNumber evidence="4">4.2.1.151</ecNumber>
    </recommendedName>
    <alternativeName>
        <fullName evidence="4">Menaquinone biosynthetic enzyme MqnA</fullName>
    </alternativeName>
</protein>
<comment type="pathway">
    <text evidence="1 4">Quinol/quinone metabolism; menaquinone biosynthesis.</text>
</comment>
<comment type="function">
    <text evidence="4">Catalyzes the dehydration of chorismate into 3-[(1-carboxyvinyl)oxy]benzoate, a step in the biosynthesis of menaquinone (MK, vitamin K2).</text>
</comment>
<dbReference type="Gene3D" id="3.40.190.10">
    <property type="entry name" value="Periplasmic binding protein-like II"/>
    <property type="match status" value="2"/>
</dbReference>
<evidence type="ECO:0000256" key="4">
    <source>
        <dbReference type="HAMAP-Rule" id="MF_00995"/>
    </source>
</evidence>
<name>A0ABW0HRR3_9BACL</name>
<dbReference type="PANTHER" id="PTHR37690">
    <property type="entry name" value="CHORISMATE DEHYDRATASE"/>
    <property type="match status" value="1"/>
</dbReference>
<keyword evidence="3 4" id="KW-0456">Lyase</keyword>
<dbReference type="HAMAP" id="MF_00995">
    <property type="entry name" value="MqnA"/>
    <property type="match status" value="1"/>
</dbReference>
<accession>A0ABW0HRR3</accession>
<dbReference type="EC" id="4.2.1.151" evidence="4"/>
<evidence type="ECO:0000256" key="1">
    <source>
        <dbReference type="ARBA" id="ARBA00004863"/>
    </source>
</evidence>
<evidence type="ECO:0000256" key="3">
    <source>
        <dbReference type="ARBA" id="ARBA00023239"/>
    </source>
</evidence>
<comment type="similarity">
    <text evidence="4">Belongs to the MqnA/MqnD family. MqnA subfamily.</text>
</comment>
<reference evidence="6" key="1">
    <citation type="journal article" date="2019" name="Int. J. Syst. Evol. Microbiol.">
        <title>The Global Catalogue of Microorganisms (GCM) 10K type strain sequencing project: providing services to taxonomists for standard genome sequencing and annotation.</title>
        <authorList>
            <consortium name="The Broad Institute Genomics Platform"/>
            <consortium name="The Broad Institute Genome Sequencing Center for Infectious Disease"/>
            <person name="Wu L."/>
            <person name="Ma J."/>
        </authorList>
    </citation>
    <scope>NUCLEOTIDE SEQUENCE [LARGE SCALE GENOMIC DNA]</scope>
    <source>
        <strain evidence="6">CGMCC 1.18575</strain>
    </source>
</reference>
<dbReference type="CDD" id="cd13634">
    <property type="entry name" value="PBP2_Sco4506"/>
    <property type="match status" value="1"/>
</dbReference>
<keyword evidence="6" id="KW-1185">Reference proteome</keyword>
<dbReference type="RefSeq" id="WP_378133528.1">
    <property type="nucleotide sequence ID" value="NZ_JBHSMI010000025.1"/>
</dbReference>
<proteinExistence type="inferred from homology"/>
<comment type="caution">
    <text evidence="5">The sequence shown here is derived from an EMBL/GenBank/DDBJ whole genome shotgun (WGS) entry which is preliminary data.</text>
</comment>
<dbReference type="InterPro" id="IPR003773">
    <property type="entry name" value="Menaquinone_biosynth"/>
</dbReference>
<sequence>MTNNNESNPRPIKLGRISYTNSWPVFHHFDPADIPYAMELHSDLPATLNRKLRSGDIDMAAISSYAYGLNSDSYYVLPDLSVSAFGKVQSILLFLKSPLEQAINGRIALTTASATSVNLLKIIMEKFYGGKPTYEDAEPDLEQMLANADAALLIGDHAIRASWMNHGYRVLDLGEVWNVWTGHWMTFALWAVRQETAQTYPEAVQSIYEGLLRSKAKAYADMGPIIAKATNQIGGESGYWERYFACLRHDFGPEQQAGLKLYFRYAKELGLIEKEPSLLALPGIPVTDTLTNRR</sequence>
<dbReference type="PANTHER" id="PTHR37690:SF1">
    <property type="entry name" value="CHORISMATE DEHYDRATASE"/>
    <property type="match status" value="1"/>
</dbReference>
<dbReference type="Proteomes" id="UP001596113">
    <property type="component" value="Unassembled WGS sequence"/>
</dbReference>
<dbReference type="EMBL" id="JBHSMI010000025">
    <property type="protein sequence ID" value="MFC5403813.1"/>
    <property type="molecule type" value="Genomic_DNA"/>
</dbReference>
<organism evidence="5 6">
    <name type="scientific">Cohnella soli</name>
    <dbReference type="NCBI Taxonomy" id="425005"/>
    <lineage>
        <taxon>Bacteria</taxon>
        <taxon>Bacillati</taxon>
        <taxon>Bacillota</taxon>
        <taxon>Bacilli</taxon>
        <taxon>Bacillales</taxon>
        <taxon>Paenibacillaceae</taxon>
        <taxon>Cohnella</taxon>
    </lineage>
</organism>
<dbReference type="SUPFAM" id="SSF53850">
    <property type="entry name" value="Periplasmic binding protein-like II"/>
    <property type="match status" value="1"/>
</dbReference>
<dbReference type="InterPro" id="IPR030868">
    <property type="entry name" value="MqnA"/>
</dbReference>
<keyword evidence="2 4" id="KW-0474">Menaquinone biosynthesis</keyword>
<evidence type="ECO:0000313" key="5">
    <source>
        <dbReference type="EMBL" id="MFC5403813.1"/>
    </source>
</evidence>
<dbReference type="Pfam" id="PF02621">
    <property type="entry name" value="VitK2_biosynth"/>
    <property type="match status" value="1"/>
</dbReference>
<evidence type="ECO:0000256" key="2">
    <source>
        <dbReference type="ARBA" id="ARBA00022428"/>
    </source>
</evidence>